<feature type="non-terminal residue" evidence="2">
    <location>
        <position position="1"/>
    </location>
</feature>
<organism evidence="2 3">
    <name type="scientific">Entamoeba invadens IP1</name>
    <dbReference type="NCBI Taxonomy" id="370355"/>
    <lineage>
        <taxon>Eukaryota</taxon>
        <taxon>Amoebozoa</taxon>
        <taxon>Evosea</taxon>
        <taxon>Archamoebae</taxon>
        <taxon>Mastigamoebida</taxon>
        <taxon>Entamoebidae</taxon>
        <taxon>Entamoeba</taxon>
    </lineage>
</organism>
<dbReference type="KEGG" id="eiv:EIN_410180"/>
<keyword evidence="2" id="KW-0418">Kinase</keyword>
<keyword evidence="2" id="KW-0808">Transferase</keyword>
<sequence length="613" mass="69491">MNFLVVFFLVLQSVVGELSYVCFNATNSTINQYFNYVVNDKCGELPFSLEVEYNGSLTLGGEYFIKRGLSKTINSDRLSIIQMSRQTNYVDVNCDNPIYFEEGHGLKSMYLLEYGDRSFWSFNNSNLPPGFLFLFGVRANVWAPTNLTVLSSNSVYMHSMGYQFFYYVKQNIEAFVYFKGYNSTEYSVPFVRTARVNKTTQDCVYQFSFENMLPPDVDAADYKMIPICERKNITRYVQCFWSKGLFTDCSCQLKETSGKVKTSSGFNYPDCKELGKLFDFELGSENTYIVFDTVNTTHWADMIIPQRMTSLTFVVSIETGKALEIDNDFSLPTFPFTVYGGLHINGQLTIETAAEYIIQKLSFSSVEIDKLIDEHTIILSSILSEKNIQMLEENGIRSICGGDGYTKRFAKESASTIGSVGCKCEMRDETSFVQFDCNETSLEEHSQLDLVMSRSEYNGGEFERYWHSLTFSGNGYRTLKGLKHVIANCVFSGTRNYVIDTVLICESVTIEDGVNIHVKNQMLAKHVHISGNYNSLTTEAIFSGANSIDLKIESLQIDQITTCVNFAVAQHENFVFNGTHQIGEYTLVETERLQRVCITGTEDKHIECTIDGP</sequence>
<evidence type="ECO:0000313" key="3">
    <source>
        <dbReference type="Proteomes" id="UP000014680"/>
    </source>
</evidence>
<keyword evidence="1" id="KW-0732">Signal</keyword>
<dbReference type="AlphaFoldDB" id="A0A0A1TWR6"/>
<gene>
    <name evidence="2" type="ORF">EIN_410180</name>
</gene>
<dbReference type="VEuPathDB" id="AmoebaDB:EIN_410180"/>
<protein>
    <submittedName>
        <fullName evidence="2">Serine-threonine protein kinase</fullName>
    </submittedName>
</protein>
<dbReference type="OMA" id="HIECTID"/>
<proteinExistence type="predicted"/>
<name>A0A0A1TWR6_ENTIV</name>
<feature type="signal peptide" evidence="1">
    <location>
        <begin position="1"/>
        <end position="16"/>
    </location>
</feature>
<reference evidence="2 3" key="1">
    <citation type="submission" date="2012-10" db="EMBL/GenBank/DDBJ databases">
        <authorList>
            <person name="Zafar N."/>
            <person name="Inman J."/>
            <person name="Hall N."/>
            <person name="Lorenzi H."/>
            <person name="Caler E."/>
        </authorList>
    </citation>
    <scope>NUCLEOTIDE SEQUENCE [LARGE SCALE GENOMIC DNA]</scope>
    <source>
        <strain evidence="2 3">IP1</strain>
    </source>
</reference>
<dbReference type="RefSeq" id="XP_004185035.1">
    <property type="nucleotide sequence ID" value="XM_004184987.1"/>
</dbReference>
<keyword evidence="3" id="KW-1185">Reference proteome</keyword>
<feature type="non-terminal residue" evidence="2">
    <location>
        <position position="613"/>
    </location>
</feature>
<dbReference type="Proteomes" id="UP000014680">
    <property type="component" value="Unassembled WGS sequence"/>
</dbReference>
<dbReference type="GeneID" id="14884569"/>
<dbReference type="EMBL" id="KB207048">
    <property type="protein sequence ID" value="ELP85689.1"/>
    <property type="molecule type" value="Genomic_DNA"/>
</dbReference>
<accession>A0A0A1TWR6</accession>
<dbReference type="GO" id="GO:0016301">
    <property type="term" value="F:kinase activity"/>
    <property type="evidence" value="ECO:0007669"/>
    <property type="project" value="UniProtKB-KW"/>
</dbReference>
<evidence type="ECO:0000256" key="1">
    <source>
        <dbReference type="SAM" id="SignalP"/>
    </source>
</evidence>
<evidence type="ECO:0000313" key="2">
    <source>
        <dbReference type="EMBL" id="ELP85689.1"/>
    </source>
</evidence>
<feature type="chain" id="PRO_5001990494" evidence="1">
    <location>
        <begin position="17"/>
        <end position="613"/>
    </location>
</feature>